<dbReference type="GO" id="GO:0016788">
    <property type="term" value="F:hydrolase activity, acting on ester bonds"/>
    <property type="evidence" value="ECO:0007669"/>
    <property type="project" value="InterPro"/>
</dbReference>
<dbReference type="SUPFAM" id="SSF52266">
    <property type="entry name" value="SGNH hydrolase"/>
    <property type="match status" value="1"/>
</dbReference>
<evidence type="ECO:0000256" key="2">
    <source>
        <dbReference type="SAM" id="SignalP"/>
    </source>
</evidence>
<dbReference type="CDD" id="cd01846">
    <property type="entry name" value="fatty_acyltransferase_like"/>
    <property type="match status" value="1"/>
</dbReference>
<keyword evidence="2" id="KW-0732">Signal</keyword>
<dbReference type="PANTHER" id="PTHR45648:SF85">
    <property type="entry name" value="A, PUTATIVE (AFU_ORTHOLOGUE AFUA_2G10760)-RELATED"/>
    <property type="match status" value="1"/>
</dbReference>
<evidence type="ECO:0000313" key="3">
    <source>
        <dbReference type="EMBL" id="KAF3000062.1"/>
    </source>
</evidence>
<dbReference type="AlphaFoldDB" id="A0A9P4TAE8"/>
<dbReference type="EMBL" id="SWKU01000015">
    <property type="protein sequence ID" value="KAF3000062.1"/>
    <property type="molecule type" value="Genomic_DNA"/>
</dbReference>
<dbReference type="InterPro" id="IPR051058">
    <property type="entry name" value="GDSL_Est/Lipase"/>
</dbReference>
<proteinExistence type="predicted"/>
<organism evidence="3 4">
    <name type="scientific">Curvularia kusanoi</name>
    <name type="common">Cochliobolus kusanoi</name>
    <dbReference type="NCBI Taxonomy" id="90978"/>
    <lineage>
        <taxon>Eukaryota</taxon>
        <taxon>Fungi</taxon>
        <taxon>Dikarya</taxon>
        <taxon>Ascomycota</taxon>
        <taxon>Pezizomycotina</taxon>
        <taxon>Dothideomycetes</taxon>
        <taxon>Pleosporomycetidae</taxon>
        <taxon>Pleosporales</taxon>
        <taxon>Pleosporineae</taxon>
        <taxon>Pleosporaceae</taxon>
        <taxon>Curvularia</taxon>
    </lineage>
</organism>
<dbReference type="Gene3D" id="3.40.50.1110">
    <property type="entry name" value="SGNH hydrolase"/>
    <property type="match status" value="1"/>
</dbReference>
<dbReference type="InterPro" id="IPR036514">
    <property type="entry name" value="SGNH_hydro_sf"/>
</dbReference>
<name>A0A9P4TAE8_CURKU</name>
<evidence type="ECO:0000256" key="1">
    <source>
        <dbReference type="ARBA" id="ARBA00022801"/>
    </source>
</evidence>
<accession>A0A9P4TAE8</accession>
<dbReference type="Proteomes" id="UP000801428">
    <property type="component" value="Unassembled WGS sequence"/>
</dbReference>
<keyword evidence="4" id="KW-1185">Reference proteome</keyword>
<dbReference type="Pfam" id="PF00657">
    <property type="entry name" value="Lipase_GDSL"/>
    <property type="match status" value="1"/>
</dbReference>
<gene>
    <name evidence="3" type="ORF">E8E13_000952</name>
</gene>
<keyword evidence="1" id="KW-0378">Hydrolase</keyword>
<dbReference type="OrthoDB" id="1600564at2759"/>
<evidence type="ECO:0008006" key="5">
    <source>
        <dbReference type="Google" id="ProtNLM"/>
    </source>
</evidence>
<evidence type="ECO:0000313" key="4">
    <source>
        <dbReference type="Proteomes" id="UP000801428"/>
    </source>
</evidence>
<feature type="signal peptide" evidence="2">
    <location>
        <begin position="1"/>
        <end position="17"/>
    </location>
</feature>
<protein>
    <recommendedName>
        <fullName evidence="5">Carbohydrate esterase family 16 protein</fullName>
    </recommendedName>
</protein>
<feature type="chain" id="PRO_5040483414" description="Carbohydrate esterase family 16 protein" evidence="2">
    <location>
        <begin position="18"/>
        <end position="337"/>
    </location>
</feature>
<dbReference type="PANTHER" id="PTHR45648">
    <property type="entry name" value="GDSL LIPASE/ACYLHYDROLASE FAMILY PROTEIN (AFU_ORTHOLOGUE AFUA_4G14700)"/>
    <property type="match status" value="1"/>
</dbReference>
<sequence>MGTFLFICTLLAAVASAIPKSPLYSGHKFDWAKIKSVIAFGDSYTFIQGTHGHPNYSYIGDNLELSFTPTQLFANRIVQNLTGTASGGPIWTQYLTDCGVKPGLIDPRECSVQLWDFAYAGANTDTVLTPLHWPHTVSLARQVKQFEDYGDAALQRMLNRREALVAVWIGINDINDLAKLRGKNATFTPLYEQLVTAQEKLWSRIYDLGYKNFLLLNLPPLDRGPGSPPVNRTLVQTYNSVLNRHASSFQRTHRDAKILLFDANAVLDRVFDDAAAYGFTNTTSFCSGYNQPDILTDPEKYGCGRGLSTYLWFNSGHLTSRVHEILSDELEKWLRKQ</sequence>
<reference evidence="3" key="1">
    <citation type="submission" date="2019-04" db="EMBL/GenBank/DDBJ databases">
        <title>Sequencing of skin fungus with MAO and IRED activity.</title>
        <authorList>
            <person name="Marsaioli A.J."/>
            <person name="Bonatto J.M.C."/>
            <person name="Reis Junior O."/>
        </authorList>
    </citation>
    <scope>NUCLEOTIDE SEQUENCE</scope>
    <source>
        <strain evidence="3">30M1</strain>
    </source>
</reference>
<dbReference type="InterPro" id="IPR001087">
    <property type="entry name" value="GDSL"/>
</dbReference>
<comment type="caution">
    <text evidence="3">The sequence shown here is derived from an EMBL/GenBank/DDBJ whole genome shotgun (WGS) entry which is preliminary data.</text>
</comment>